<dbReference type="STRING" id="49186.SAMN05421647_11222"/>
<evidence type="ECO:0000313" key="13">
    <source>
        <dbReference type="EMBL" id="SIQ94997.1"/>
    </source>
</evidence>
<dbReference type="GO" id="GO:0005886">
    <property type="term" value="C:plasma membrane"/>
    <property type="evidence" value="ECO:0007669"/>
    <property type="project" value="UniProtKB-SubCell"/>
</dbReference>
<dbReference type="Gene3D" id="1.10.287.1700">
    <property type="match status" value="1"/>
</dbReference>
<evidence type="ECO:0000313" key="14">
    <source>
        <dbReference type="Proteomes" id="UP000186895"/>
    </source>
</evidence>
<evidence type="ECO:0000256" key="9">
    <source>
        <dbReference type="ARBA" id="ARBA00023136"/>
    </source>
</evidence>
<evidence type="ECO:0000256" key="1">
    <source>
        <dbReference type="ARBA" id="ARBA00004413"/>
    </source>
</evidence>
<evidence type="ECO:0000256" key="6">
    <source>
        <dbReference type="ARBA" id="ARBA00022500"/>
    </source>
</evidence>
<dbReference type="RefSeq" id="WP_076465749.1">
    <property type="nucleotide sequence ID" value="NZ_FTMN01000012.1"/>
</dbReference>
<dbReference type="SUPFAM" id="SSF57997">
    <property type="entry name" value="Tropomyosin"/>
    <property type="match status" value="1"/>
</dbReference>
<comment type="similarity">
    <text evidence="2">Belongs to the FliJ family.</text>
</comment>
<dbReference type="PANTHER" id="PTHR38786">
    <property type="entry name" value="FLAGELLAR FLIJ PROTEIN"/>
    <property type="match status" value="1"/>
</dbReference>
<evidence type="ECO:0000256" key="5">
    <source>
        <dbReference type="ARBA" id="ARBA00022475"/>
    </source>
</evidence>
<dbReference type="PANTHER" id="PTHR38786:SF1">
    <property type="entry name" value="FLAGELLAR FLIJ PROTEIN"/>
    <property type="match status" value="1"/>
</dbReference>
<name>A0A1N6WY60_9GAMM</name>
<keyword evidence="11" id="KW-0175">Coiled coil</keyword>
<evidence type="ECO:0000256" key="8">
    <source>
        <dbReference type="ARBA" id="ARBA00022927"/>
    </source>
</evidence>
<feature type="coiled-coil region" evidence="11">
    <location>
        <begin position="13"/>
        <end position="47"/>
    </location>
</feature>
<dbReference type="EMBL" id="FTMN01000012">
    <property type="protein sequence ID" value="SIQ94997.1"/>
    <property type="molecule type" value="Genomic_DNA"/>
</dbReference>
<dbReference type="Proteomes" id="UP000186895">
    <property type="component" value="Unassembled WGS sequence"/>
</dbReference>
<keyword evidence="13" id="KW-0969">Cilium</keyword>
<evidence type="ECO:0000256" key="12">
    <source>
        <dbReference type="SAM" id="MobiDB-lite"/>
    </source>
</evidence>
<keyword evidence="8" id="KW-0653">Protein transport</keyword>
<keyword evidence="4" id="KW-0813">Transport</keyword>
<keyword evidence="5" id="KW-1003">Cell membrane</keyword>
<dbReference type="GO" id="GO:0044781">
    <property type="term" value="P:bacterial-type flagellum organization"/>
    <property type="evidence" value="ECO:0007669"/>
    <property type="project" value="UniProtKB-KW"/>
</dbReference>
<keyword evidence="9" id="KW-0472">Membrane</keyword>
<evidence type="ECO:0000256" key="4">
    <source>
        <dbReference type="ARBA" id="ARBA00022448"/>
    </source>
</evidence>
<dbReference type="GO" id="GO:0071973">
    <property type="term" value="P:bacterial-type flagellum-dependent cell motility"/>
    <property type="evidence" value="ECO:0007669"/>
    <property type="project" value="InterPro"/>
</dbReference>
<evidence type="ECO:0000256" key="10">
    <source>
        <dbReference type="ARBA" id="ARBA00023225"/>
    </source>
</evidence>
<evidence type="ECO:0000256" key="2">
    <source>
        <dbReference type="ARBA" id="ARBA00010004"/>
    </source>
</evidence>
<organism evidence="13 14">
    <name type="scientific">Marinobacterium stanieri</name>
    <dbReference type="NCBI Taxonomy" id="49186"/>
    <lineage>
        <taxon>Bacteria</taxon>
        <taxon>Pseudomonadati</taxon>
        <taxon>Pseudomonadota</taxon>
        <taxon>Gammaproteobacteria</taxon>
        <taxon>Oceanospirillales</taxon>
        <taxon>Oceanospirillaceae</taxon>
        <taxon>Marinobacterium</taxon>
    </lineage>
</organism>
<dbReference type="eggNOG" id="COG2882">
    <property type="taxonomic scope" value="Bacteria"/>
</dbReference>
<evidence type="ECO:0000256" key="11">
    <source>
        <dbReference type="SAM" id="Coils"/>
    </source>
</evidence>
<keyword evidence="13" id="KW-0282">Flagellum</keyword>
<keyword evidence="14" id="KW-1185">Reference proteome</keyword>
<dbReference type="Pfam" id="PF02050">
    <property type="entry name" value="FliJ"/>
    <property type="match status" value="1"/>
</dbReference>
<dbReference type="InterPro" id="IPR012823">
    <property type="entry name" value="Flagell_FliJ"/>
</dbReference>
<keyword evidence="6" id="KW-0145">Chemotaxis</keyword>
<gene>
    <name evidence="13" type="ORF">SAMN05421647_11222</name>
</gene>
<protein>
    <recommendedName>
        <fullName evidence="3">Flagellar FliJ protein</fullName>
    </recommendedName>
</protein>
<dbReference type="InterPro" id="IPR053716">
    <property type="entry name" value="Flag_assembly_chemotaxis_eff"/>
</dbReference>
<keyword evidence="7" id="KW-1005">Bacterial flagellum biogenesis</keyword>
<sequence>MAKPRSQRLEVVLAVAERKRREAERYLAEAQQRVEQGERGIDQLQQYLGEYQQQYTQVGQQGMNIGTLHAQQSFLQKINSTIQVQEQALVQARDQLQQVRAFWQQAYAKEKGIEELIRKARETEVRQADKQLQQEIDERSQHRRPQYI</sequence>
<evidence type="ECO:0000256" key="7">
    <source>
        <dbReference type="ARBA" id="ARBA00022795"/>
    </source>
</evidence>
<reference evidence="13 14" key="1">
    <citation type="submission" date="2017-01" db="EMBL/GenBank/DDBJ databases">
        <authorList>
            <person name="Mah S.A."/>
            <person name="Swanson W.J."/>
            <person name="Moy G.W."/>
            <person name="Vacquier V.D."/>
        </authorList>
    </citation>
    <scope>NUCLEOTIDE SEQUENCE [LARGE SCALE GENOMIC DNA]</scope>
    <source>
        <strain evidence="13 14">DSM 7027</strain>
    </source>
</reference>
<evidence type="ECO:0000256" key="3">
    <source>
        <dbReference type="ARBA" id="ARBA00020392"/>
    </source>
</evidence>
<dbReference type="AlphaFoldDB" id="A0A1N6WY60"/>
<proteinExistence type="inferred from homology"/>
<dbReference type="InterPro" id="IPR052570">
    <property type="entry name" value="FliJ"/>
</dbReference>
<dbReference type="GO" id="GO:0015031">
    <property type="term" value="P:protein transport"/>
    <property type="evidence" value="ECO:0007669"/>
    <property type="project" value="UniProtKB-KW"/>
</dbReference>
<dbReference type="GO" id="GO:0009288">
    <property type="term" value="C:bacterial-type flagellum"/>
    <property type="evidence" value="ECO:0007669"/>
    <property type="project" value="InterPro"/>
</dbReference>
<accession>A0A1N6WY60</accession>
<keyword evidence="10" id="KW-1006">Bacterial flagellum protein export</keyword>
<feature type="region of interest" description="Disordered" evidence="12">
    <location>
        <begin position="127"/>
        <end position="148"/>
    </location>
</feature>
<dbReference type="GO" id="GO:0006935">
    <property type="term" value="P:chemotaxis"/>
    <property type="evidence" value="ECO:0007669"/>
    <property type="project" value="UniProtKB-KW"/>
</dbReference>
<comment type="subcellular location">
    <subcellularLocation>
        <location evidence="1">Cell membrane</location>
        <topology evidence="1">Peripheral membrane protein</topology>
        <orientation evidence="1">Cytoplasmic side</orientation>
    </subcellularLocation>
</comment>
<dbReference type="NCBIfam" id="TIGR02473">
    <property type="entry name" value="flagell_FliJ"/>
    <property type="match status" value="1"/>
</dbReference>
<keyword evidence="13" id="KW-0966">Cell projection</keyword>